<accession>A0A4Z2J8W5</accession>
<proteinExistence type="predicted"/>
<evidence type="ECO:0000313" key="3">
    <source>
        <dbReference type="Proteomes" id="UP000314294"/>
    </source>
</evidence>
<protein>
    <submittedName>
        <fullName evidence="2">Uncharacterized protein</fullName>
    </submittedName>
</protein>
<dbReference type="EMBL" id="SRLO01000017">
    <property type="protein sequence ID" value="TNN86103.1"/>
    <property type="molecule type" value="Genomic_DNA"/>
</dbReference>
<feature type="compositionally biased region" description="Polar residues" evidence="1">
    <location>
        <begin position="109"/>
        <end position="123"/>
    </location>
</feature>
<reference evidence="2 3" key="1">
    <citation type="submission" date="2019-03" db="EMBL/GenBank/DDBJ databases">
        <title>First draft genome of Liparis tanakae, snailfish: a comprehensive survey of snailfish specific genes.</title>
        <authorList>
            <person name="Kim W."/>
            <person name="Song I."/>
            <person name="Jeong J.-H."/>
            <person name="Kim D."/>
            <person name="Kim S."/>
            <person name="Ryu S."/>
            <person name="Song J.Y."/>
            <person name="Lee S.K."/>
        </authorList>
    </citation>
    <scope>NUCLEOTIDE SEQUENCE [LARGE SCALE GENOMIC DNA]</scope>
    <source>
        <tissue evidence="2">Muscle</tissue>
    </source>
</reference>
<gene>
    <name evidence="2" type="ORF">EYF80_003520</name>
</gene>
<organism evidence="2 3">
    <name type="scientific">Liparis tanakae</name>
    <name type="common">Tanaka's snailfish</name>
    <dbReference type="NCBI Taxonomy" id="230148"/>
    <lineage>
        <taxon>Eukaryota</taxon>
        <taxon>Metazoa</taxon>
        <taxon>Chordata</taxon>
        <taxon>Craniata</taxon>
        <taxon>Vertebrata</taxon>
        <taxon>Euteleostomi</taxon>
        <taxon>Actinopterygii</taxon>
        <taxon>Neopterygii</taxon>
        <taxon>Teleostei</taxon>
        <taxon>Neoteleostei</taxon>
        <taxon>Acanthomorphata</taxon>
        <taxon>Eupercaria</taxon>
        <taxon>Perciformes</taxon>
        <taxon>Cottioidei</taxon>
        <taxon>Cottales</taxon>
        <taxon>Liparidae</taxon>
        <taxon>Liparis</taxon>
    </lineage>
</organism>
<evidence type="ECO:0000256" key="1">
    <source>
        <dbReference type="SAM" id="MobiDB-lite"/>
    </source>
</evidence>
<dbReference type="Proteomes" id="UP000314294">
    <property type="component" value="Unassembled WGS sequence"/>
</dbReference>
<comment type="caution">
    <text evidence="2">The sequence shown here is derived from an EMBL/GenBank/DDBJ whole genome shotgun (WGS) entry which is preliminary data.</text>
</comment>
<dbReference type="AlphaFoldDB" id="A0A4Z2J8W5"/>
<name>A0A4Z2J8W5_9TELE</name>
<evidence type="ECO:0000313" key="2">
    <source>
        <dbReference type="EMBL" id="TNN86103.1"/>
    </source>
</evidence>
<feature type="region of interest" description="Disordered" evidence="1">
    <location>
        <begin position="109"/>
        <end position="130"/>
    </location>
</feature>
<keyword evidence="3" id="KW-1185">Reference proteome</keyword>
<sequence>MSLHSTSPNGQVFIRYLALWKGSVLVARASARASPSSWKVTLKGMTEYRSDRERRAPGTVAGSMLLPLSTPPVIEEDKVAPEQRSAVSVGSGWPGALWQPECRVTLDGQTPNQPNCQHISPSTETKRPTKQEMTSLFILESTAGYSCLSHHQLPGPVHRAVKDHAHLGQRSLTFVSTHKQLQGWPQTSDTQLT</sequence>